<dbReference type="FunFam" id="3.30.1460.20:FF:000003">
    <property type="entry name" value="Arp2/3 complex 34 kDa subunit"/>
    <property type="match status" value="1"/>
</dbReference>
<dbReference type="AlphaFoldDB" id="A0A8H3YEV7"/>
<keyword evidence="3 6" id="KW-0963">Cytoplasm</keyword>
<comment type="caution">
    <text evidence="8">The sequence shown here is derived from an EMBL/GenBank/DDBJ whole genome shotgun (WGS) entry which is preliminary data.</text>
</comment>
<evidence type="ECO:0000313" key="8">
    <source>
        <dbReference type="EMBL" id="GHJ85647.1"/>
    </source>
</evidence>
<evidence type="ECO:0000256" key="6">
    <source>
        <dbReference type="RuleBase" id="RU364015"/>
    </source>
</evidence>
<protein>
    <recommendedName>
        <fullName evidence="6">Arp2/3 complex 34 kDa subunit</fullName>
    </recommendedName>
</protein>
<evidence type="ECO:0000256" key="1">
    <source>
        <dbReference type="ARBA" id="ARBA00004245"/>
    </source>
</evidence>
<dbReference type="Gene3D" id="3.30.1460.20">
    <property type="match status" value="2"/>
</dbReference>
<dbReference type="InterPro" id="IPR007188">
    <property type="entry name" value="ARPC2"/>
</dbReference>
<gene>
    <name evidence="8" type="ORF">NliqN6_2049</name>
</gene>
<dbReference type="Proteomes" id="UP000620104">
    <property type="component" value="Unassembled WGS sequence"/>
</dbReference>
<dbReference type="GO" id="GO:0034314">
    <property type="term" value="P:Arp2/3 complex-mediated actin nucleation"/>
    <property type="evidence" value="ECO:0007669"/>
    <property type="project" value="InterPro"/>
</dbReference>
<dbReference type="OrthoDB" id="148331at2759"/>
<name>A0A8H3YEV7_9TREE</name>
<feature type="compositionally biased region" description="Basic and acidic residues" evidence="7">
    <location>
        <begin position="297"/>
        <end position="307"/>
    </location>
</feature>
<evidence type="ECO:0000313" key="9">
    <source>
        <dbReference type="Proteomes" id="UP000620104"/>
    </source>
</evidence>
<comment type="function">
    <text evidence="6">Functions as actin-binding component of the Arp2/3 complex which is involved in regulation of actin polymerization and together with an activating nucleation-promoting factor (NPF) mediates the formation of branched actin networks.</text>
</comment>
<dbReference type="PANTHER" id="PTHR12058:SF0">
    <property type="entry name" value="ACTIN-RELATED PROTEIN 2_3 COMPLEX SUBUNIT 2"/>
    <property type="match status" value="1"/>
</dbReference>
<proteinExistence type="inferred from homology"/>
<dbReference type="GO" id="GO:0005200">
    <property type="term" value="F:structural constituent of cytoskeleton"/>
    <property type="evidence" value="ECO:0007669"/>
    <property type="project" value="TreeGrafter"/>
</dbReference>
<accession>A0A8H3YEV7</accession>
<dbReference type="GO" id="GO:0005885">
    <property type="term" value="C:Arp2/3 protein complex"/>
    <property type="evidence" value="ECO:0007669"/>
    <property type="project" value="InterPro"/>
</dbReference>
<dbReference type="EMBL" id="BLZA01000013">
    <property type="protein sequence ID" value="GHJ85647.1"/>
    <property type="molecule type" value="Genomic_DNA"/>
</dbReference>
<organism evidence="8 9">
    <name type="scientific">Naganishia liquefaciens</name>
    <dbReference type="NCBI Taxonomy" id="104408"/>
    <lineage>
        <taxon>Eukaryota</taxon>
        <taxon>Fungi</taxon>
        <taxon>Dikarya</taxon>
        <taxon>Basidiomycota</taxon>
        <taxon>Agaricomycotina</taxon>
        <taxon>Tremellomycetes</taxon>
        <taxon>Filobasidiales</taxon>
        <taxon>Filobasidiaceae</taxon>
        <taxon>Naganishia</taxon>
    </lineage>
</organism>
<reference evidence="8" key="1">
    <citation type="submission" date="2020-07" db="EMBL/GenBank/DDBJ databases">
        <title>Draft Genome Sequence of a Deep-Sea Yeast, Naganishia (Cryptococcus) liquefaciens strain N6.</title>
        <authorList>
            <person name="Han Y.W."/>
            <person name="Kajitani R."/>
            <person name="Morimoto H."/>
            <person name="Parhat M."/>
            <person name="Tsubouchi H."/>
            <person name="Bakenova O."/>
            <person name="Ogata M."/>
            <person name="Argunhan B."/>
            <person name="Aoki R."/>
            <person name="Kajiwara S."/>
            <person name="Itoh T."/>
            <person name="Iwasaki H."/>
        </authorList>
    </citation>
    <scope>NUCLEOTIDE SEQUENCE</scope>
    <source>
        <strain evidence="8">N6</strain>
    </source>
</reference>
<comment type="similarity">
    <text evidence="2 6">Belongs to the ARPC2 family.</text>
</comment>
<dbReference type="GO" id="GO:0030041">
    <property type="term" value="P:actin filament polymerization"/>
    <property type="evidence" value="ECO:0007669"/>
    <property type="project" value="InterPro"/>
</dbReference>
<dbReference type="PANTHER" id="PTHR12058">
    <property type="entry name" value="ARP2/3 COMPLEX 34 KDA SUBUNIT"/>
    <property type="match status" value="1"/>
</dbReference>
<dbReference type="Pfam" id="PF04045">
    <property type="entry name" value="P34-Arc"/>
    <property type="match status" value="1"/>
</dbReference>
<keyword evidence="4 6" id="KW-0009">Actin-binding</keyword>
<evidence type="ECO:0000256" key="7">
    <source>
        <dbReference type="SAM" id="MobiDB-lite"/>
    </source>
</evidence>
<evidence type="ECO:0000256" key="5">
    <source>
        <dbReference type="ARBA" id="ARBA00023212"/>
    </source>
</evidence>
<comment type="subunit">
    <text evidence="6">Component of the Arp2/3 complex.</text>
</comment>
<sequence>MIQLENHNVIIQNVLTERFVKPGRVDINFVDYDNVRFHLSTPTAKTQLVLSMGIQCWGDLVKYGVNNMLESEYGEWLIRDGPEKEQDYDVSLLIDLEKIPEDEESRSSLIYHFSMLKPMIFSAPFRLAYESHKQLAAAHSPDTPSSEEKQGDMMVVNYREEEAFFVQSSWDRITVYISTVFKEETDRIFGRVFLQEFVDARRLSALQSAPQVLYTTRDPPLELRNIPGLKKSEDMGYVTFVLFPRHFATDDIAKSSILQILTFRNYLHYHLKASKSYMHSRMRIRVHTFQQILNRAKPEVQADERRTATGRTFRSR</sequence>
<evidence type="ECO:0000256" key="2">
    <source>
        <dbReference type="ARBA" id="ARBA00007192"/>
    </source>
</evidence>
<dbReference type="SUPFAM" id="SSF69645">
    <property type="entry name" value="Arp2/3 complex subunits"/>
    <property type="match status" value="2"/>
</dbReference>
<dbReference type="GO" id="GO:0051015">
    <property type="term" value="F:actin filament binding"/>
    <property type="evidence" value="ECO:0007669"/>
    <property type="project" value="TreeGrafter"/>
</dbReference>
<evidence type="ECO:0000256" key="4">
    <source>
        <dbReference type="ARBA" id="ARBA00023203"/>
    </source>
</evidence>
<dbReference type="InterPro" id="IPR034666">
    <property type="entry name" value="ARPC2/4"/>
</dbReference>
<feature type="region of interest" description="Disordered" evidence="7">
    <location>
        <begin position="297"/>
        <end position="316"/>
    </location>
</feature>
<keyword evidence="9" id="KW-1185">Reference proteome</keyword>
<keyword evidence="5 6" id="KW-0206">Cytoskeleton</keyword>
<evidence type="ECO:0000256" key="3">
    <source>
        <dbReference type="ARBA" id="ARBA00022490"/>
    </source>
</evidence>
<comment type="subcellular location">
    <subcellularLocation>
        <location evidence="1 6">Cytoplasm</location>
        <location evidence="1 6">Cytoskeleton</location>
    </subcellularLocation>
</comment>